<feature type="compositionally biased region" description="Polar residues" evidence="1">
    <location>
        <begin position="203"/>
        <end position="237"/>
    </location>
</feature>
<feature type="compositionally biased region" description="Low complexity" evidence="1">
    <location>
        <begin position="121"/>
        <end position="140"/>
    </location>
</feature>
<feature type="region of interest" description="Disordered" evidence="1">
    <location>
        <begin position="394"/>
        <end position="417"/>
    </location>
</feature>
<feature type="compositionally biased region" description="Polar residues" evidence="1">
    <location>
        <begin position="164"/>
        <end position="174"/>
    </location>
</feature>
<feature type="compositionally biased region" description="Polar residues" evidence="1">
    <location>
        <begin position="394"/>
        <end position="414"/>
    </location>
</feature>
<feature type="compositionally biased region" description="Low complexity" evidence="1">
    <location>
        <begin position="482"/>
        <end position="499"/>
    </location>
</feature>
<feature type="region of interest" description="Disordered" evidence="1">
    <location>
        <begin position="164"/>
        <end position="321"/>
    </location>
</feature>
<dbReference type="InterPro" id="IPR037688">
    <property type="entry name" value="ZBBX"/>
</dbReference>
<evidence type="ECO:0000313" key="2">
    <source>
        <dbReference type="EMBL" id="CAD9084813.1"/>
    </source>
</evidence>
<feature type="compositionally biased region" description="Polar residues" evidence="1">
    <location>
        <begin position="539"/>
        <end position="553"/>
    </location>
</feature>
<organism evidence="2">
    <name type="scientific">Percolomonas cosmopolitus</name>
    <dbReference type="NCBI Taxonomy" id="63605"/>
    <lineage>
        <taxon>Eukaryota</taxon>
        <taxon>Discoba</taxon>
        <taxon>Heterolobosea</taxon>
        <taxon>Tetramitia</taxon>
        <taxon>Eutetramitia</taxon>
        <taxon>Percolomonadidae</taxon>
        <taxon>Percolomonas</taxon>
    </lineage>
</organism>
<feature type="compositionally biased region" description="Polar residues" evidence="1">
    <location>
        <begin position="101"/>
        <end position="115"/>
    </location>
</feature>
<evidence type="ECO:0000256" key="1">
    <source>
        <dbReference type="SAM" id="MobiDB-lite"/>
    </source>
</evidence>
<feature type="compositionally biased region" description="Polar residues" evidence="1">
    <location>
        <begin position="310"/>
        <end position="321"/>
    </location>
</feature>
<dbReference type="AlphaFoldDB" id="A0A7S1KT17"/>
<reference evidence="2" key="1">
    <citation type="submission" date="2021-01" db="EMBL/GenBank/DDBJ databases">
        <authorList>
            <person name="Corre E."/>
            <person name="Pelletier E."/>
            <person name="Niang G."/>
            <person name="Scheremetjew M."/>
            <person name="Finn R."/>
            <person name="Kale V."/>
            <person name="Holt S."/>
            <person name="Cochrane G."/>
            <person name="Meng A."/>
            <person name="Brown T."/>
            <person name="Cohen L."/>
        </authorList>
    </citation>
    <scope>NUCLEOTIDE SEQUENCE</scope>
    <source>
        <strain evidence="2">WS</strain>
    </source>
</reference>
<feature type="region of interest" description="Disordered" evidence="1">
    <location>
        <begin position="535"/>
        <end position="554"/>
    </location>
</feature>
<feature type="compositionally biased region" description="Basic and acidic residues" evidence="1">
    <location>
        <begin position="32"/>
        <end position="48"/>
    </location>
</feature>
<dbReference type="EMBL" id="HBGD01009824">
    <property type="protein sequence ID" value="CAD9084813.1"/>
    <property type="molecule type" value="Transcribed_RNA"/>
</dbReference>
<accession>A0A7S1KT17</accession>
<name>A0A7S1KT17_9EUKA</name>
<dbReference type="PANTHER" id="PTHR28634">
    <property type="entry name" value="ZINC FINGER B-BOX DOMAIN-CONTAINING PROTEIN 1"/>
    <property type="match status" value="1"/>
</dbReference>
<feature type="compositionally biased region" description="Low complexity" evidence="1">
    <location>
        <begin position="292"/>
        <end position="305"/>
    </location>
</feature>
<feature type="region of interest" description="Disordered" evidence="1">
    <location>
        <begin position="448"/>
        <end position="511"/>
    </location>
</feature>
<feature type="compositionally biased region" description="Polar residues" evidence="1">
    <location>
        <begin position="448"/>
        <end position="465"/>
    </location>
</feature>
<feature type="region of interest" description="Disordered" evidence="1">
    <location>
        <begin position="1"/>
        <end position="151"/>
    </location>
</feature>
<dbReference type="PANTHER" id="PTHR28634:SF1">
    <property type="entry name" value="ZINC FINGER B-BOX DOMAIN-CONTAINING PROTEIN 1"/>
    <property type="match status" value="1"/>
</dbReference>
<sequence>MPSSHLNSSGNPQSSSQLASDVLSMEQTLQKLRSEMQKDREKRRDLVGRKGAVWGQAGRIRNEKKERIGIGSAETTLGRPRSSASSSRRRKTTASGVALSRTGSATLKGSGASTNRRNRVSSGKRTAAAATATSKRSTSSENDNGSLHQEPDFALDDFIKVRSTTTGNTVPQQKKVSKRNDSAGAKTSIAHRRATATHKMEASHTTTRRLSATRRQSAMGGSSVATTAKTRTINPSSDRSDDQYYNGDTTPDTHSDTLKSDIGVRYIQSSSRVDVYPDDTPQESRVQQPEKTSTTTTSSSFATTTRELRPQSSQQRNLSNTLFSGTFDTARGAAENSYALDYTNDDFQEDPGVYEELARPASQPQSLLEGNYDERVNTQDFQDAVMAWRRANGQASSQQKLAKVSSGTQSTTADGGSLLEGDYDERANAMAFQEAVMAWRQGVTKQVEGNSNTVQNPNSPSTTLRNGEVSIRGMRRQQNPKSSSSTGTETGMGTTTSGTAPQGNGSLLDGTYDESANQQAFQDAVMSWRRKNLPEHQLKTQTSESSIGSNKPLSRNPKVMSASFSENLVKSLYPTYFDKIEDEMDSVFLF</sequence>
<protein>
    <submittedName>
        <fullName evidence="2">Uncharacterized protein</fullName>
    </submittedName>
</protein>
<gene>
    <name evidence="2" type="ORF">PCOS0759_LOCUS8067</name>
</gene>
<proteinExistence type="predicted"/>
<feature type="compositionally biased region" description="Polar residues" evidence="1">
    <location>
        <begin position="1"/>
        <end position="31"/>
    </location>
</feature>